<comment type="cofactor">
    <cofactor evidence="1">
        <name>Mg(2+)</name>
        <dbReference type="ChEBI" id="CHEBI:18420"/>
    </cofactor>
</comment>
<evidence type="ECO:0000256" key="5">
    <source>
        <dbReference type="ARBA" id="ARBA00005458"/>
    </source>
</evidence>
<keyword evidence="20" id="KW-1185">Reference proteome</keyword>
<evidence type="ECO:0000256" key="1">
    <source>
        <dbReference type="ARBA" id="ARBA00001946"/>
    </source>
</evidence>
<comment type="subcellular location">
    <subcellularLocation>
        <location evidence="2">Mitochondrion inner membrane</location>
        <topology evidence="2">Peripheral membrane protein</topology>
        <orientation evidence="2">Matrix side</orientation>
    </subcellularLocation>
</comment>
<evidence type="ECO:0000256" key="14">
    <source>
        <dbReference type="ARBA" id="ARBA00023128"/>
    </source>
</evidence>
<dbReference type="Pfam" id="PF09139">
    <property type="entry name" value="Tam41_Mmp37"/>
    <property type="match status" value="1"/>
</dbReference>
<evidence type="ECO:0000256" key="16">
    <source>
        <dbReference type="ARBA" id="ARBA00023209"/>
    </source>
</evidence>
<accession>A0AAQ3Q1K6</accession>
<comment type="pathway">
    <text evidence="4">Lipid metabolism.</text>
</comment>
<comment type="pathway">
    <text evidence="3">Phospholipid metabolism; CDP-diacylglycerol biosynthesis; CDP-diacylglycerol from sn-glycerol 3-phosphate: step 3/3.</text>
</comment>
<evidence type="ECO:0000256" key="2">
    <source>
        <dbReference type="ARBA" id="ARBA00004443"/>
    </source>
</evidence>
<evidence type="ECO:0000256" key="13">
    <source>
        <dbReference type="ARBA" id="ARBA00023098"/>
    </source>
</evidence>
<evidence type="ECO:0000256" key="18">
    <source>
        <dbReference type="ARBA" id="ARBA00029893"/>
    </source>
</evidence>
<dbReference type="InterPro" id="IPR015222">
    <property type="entry name" value="Tam41"/>
</dbReference>
<keyword evidence="8" id="KW-0444">Lipid biosynthesis</keyword>
<dbReference type="AlphaFoldDB" id="A0AAQ3Q1K6"/>
<evidence type="ECO:0000256" key="11">
    <source>
        <dbReference type="ARBA" id="ARBA00022792"/>
    </source>
</evidence>
<keyword evidence="11" id="KW-0999">Mitochondrion inner membrane</keyword>
<proteinExistence type="inferred from homology"/>
<evidence type="ECO:0000256" key="10">
    <source>
        <dbReference type="ARBA" id="ARBA00022695"/>
    </source>
</evidence>
<dbReference type="PANTHER" id="PTHR13619:SF0">
    <property type="entry name" value="PHOSPHATIDATE CYTIDYLYLTRANSFERASE, MITOCHONDRIAL"/>
    <property type="match status" value="1"/>
</dbReference>
<evidence type="ECO:0000256" key="3">
    <source>
        <dbReference type="ARBA" id="ARBA00005119"/>
    </source>
</evidence>
<keyword evidence="17" id="KW-1208">Phospholipid metabolism</keyword>
<evidence type="ECO:0000256" key="17">
    <source>
        <dbReference type="ARBA" id="ARBA00023264"/>
    </source>
</evidence>
<protein>
    <recommendedName>
        <fullName evidence="7">Phosphatidate cytidylyltransferase, mitochondrial</fullName>
        <ecNumber evidence="6">2.7.7.41</ecNumber>
    </recommendedName>
    <alternativeName>
        <fullName evidence="18">CDP-diacylglycerol synthase</fullName>
    </alternativeName>
</protein>
<keyword evidence="16" id="KW-0594">Phospholipid biosynthesis</keyword>
<keyword evidence="12" id="KW-0460">Magnesium</keyword>
<organism evidence="19 20">
    <name type="scientific">Canna indica</name>
    <name type="common">Indian-shot</name>
    <dbReference type="NCBI Taxonomy" id="4628"/>
    <lineage>
        <taxon>Eukaryota</taxon>
        <taxon>Viridiplantae</taxon>
        <taxon>Streptophyta</taxon>
        <taxon>Embryophyta</taxon>
        <taxon>Tracheophyta</taxon>
        <taxon>Spermatophyta</taxon>
        <taxon>Magnoliopsida</taxon>
        <taxon>Liliopsida</taxon>
        <taxon>Zingiberales</taxon>
        <taxon>Cannaceae</taxon>
        <taxon>Canna</taxon>
    </lineage>
</organism>
<dbReference type="PANTHER" id="PTHR13619">
    <property type="entry name" value="PHOSPHATIDATE CYTIDYLYLTRANSFERASE, MITOCHONDRIAL"/>
    <property type="match status" value="1"/>
</dbReference>
<dbReference type="GO" id="GO:0032049">
    <property type="term" value="P:cardiolipin biosynthetic process"/>
    <property type="evidence" value="ECO:0007669"/>
    <property type="project" value="InterPro"/>
</dbReference>
<dbReference type="GO" id="GO:0005743">
    <property type="term" value="C:mitochondrial inner membrane"/>
    <property type="evidence" value="ECO:0007669"/>
    <property type="project" value="UniProtKB-SubCell"/>
</dbReference>
<evidence type="ECO:0000256" key="6">
    <source>
        <dbReference type="ARBA" id="ARBA00012487"/>
    </source>
</evidence>
<evidence type="ECO:0000256" key="8">
    <source>
        <dbReference type="ARBA" id="ARBA00022516"/>
    </source>
</evidence>
<keyword evidence="13" id="KW-0443">Lipid metabolism</keyword>
<dbReference type="EMBL" id="CP136890">
    <property type="protein sequence ID" value="WOK93205.1"/>
    <property type="molecule type" value="Genomic_DNA"/>
</dbReference>
<keyword evidence="10 19" id="KW-0548">Nucleotidyltransferase</keyword>
<dbReference type="PIRSF" id="PIRSF028840">
    <property type="entry name" value="Mmp37"/>
    <property type="match status" value="1"/>
</dbReference>
<evidence type="ECO:0000256" key="9">
    <source>
        <dbReference type="ARBA" id="ARBA00022679"/>
    </source>
</evidence>
<evidence type="ECO:0000313" key="20">
    <source>
        <dbReference type="Proteomes" id="UP001327560"/>
    </source>
</evidence>
<keyword evidence="9" id="KW-0808">Transferase</keyword>
<reference evidence="19 20" key="1">
    <citation type="submission" date="2023-10" db="EMBL/GenBank/DDBJ databases">
        <title>Chromosome-scale genome assembly provides insights into flower coloration mechanisms of Canna indica.</title>
        <authorList>
            <person name="Li C."/>
        </authorList>
    </citation>
    <scope>NUCLEOTIDE SEQUENCE [LARGE SCALE GENOMIC DNA]</scope>
    <source>
        <tissue evidence="19">Flower</tissue>
    </source>
</reference>
<dbReference type="Proteomes" id="UP001327560">
    <property type="component" value="Chromosome 1"/>
</dbReference>
<keyword evidence="14" id="KW-0496">Mitochondrion</keyword>
<evidence type="ECO:0000256" key="4">
    <source>
        <dbReference type="ARBA" id="ARBA00005189"/>
    </source>
</evidence>
<evidence type="ECO:0000256" key="15">
    <source>
        <dbReference type="ARBA" id="ARBA00023136"/>
    </source>
</evidence>
<evidence type="ECO:0000313" key="19">
    <source>
        <dbReference type="EMBL" id="WOK93205.1"/>
    </source>
</evidence>
<dbReference type="GO" id="GO:0016024">
    <property type="term" value="P:CDP-diacylglycerol biosynthetic process"/>
    <property type="evidence" value="ECO:0007669"/>
    <property type="project" value="TreeGrafter"/>
</dbReference>
<name>A0AAQ3Q1K6_9LILI</name>
<keyword evidence="15" id="KW-0472">Membrane</keyword>
<gene>
    <name evidence="19" type="ORF">Cni_G01899</name>
</gene>
<dbReference type="EC" id="2.7.7.41" evidence="6"/>
<sequence length="334" mass="37552">MVLDQRAAELVAPLDLLPPVDFCCVYGSSLLPNNNDKTSMVDYILGVADPIQWHSENLERNRHHYSKWMARLGPKAINCVADGIGVGVHFNPFVVWRDKMIKYGVVRMHDLAMDILTWDRFYLSGRLHKPVQVLIDNWDIQKVNLINLKAATSASLLLLPAKFSEEDLYAKICSLSYMGDLRMLFAEDKNKVKNIVRGSFTLFQSMYKPLVQEYAAEGLLKIPSDSHIDQYEQDCGLSATSYHFFSLPSTIQDCLDMKLKTDTSEMLASVEIVKPHTTIASREVAARCLTKALRHVVMASSARQAISGLVATGGVNATRYFARKLCKAWKSRTS</sequence>
<evidence type="ECO:0000256" key="12">
    <source>
        <dbReference type="ARBA" id="ARBA00022842"/>
    </source>
</evidence>
<dbReference type="GO" id="GO:0004605">
    <property type="term" value="F:phosphatidate cytidylyltransferase activity"/>
    <property type="evidence" value="ECO:0007669"/>
    <property type="project" value="UniProtKB-EC"/>
</dbReference>
<evidence type="ECO:0000256" key="7">
    <source>
        <dbReference type="ARBA" id="ARBA00018337"/>
    </source>
</evidence>
<comment type="similarity">
    <text evidence="5">Belongs to the TAM41 family.</text>
</comment>